<dbReference type="CDD" id="cd20070">
    <property type="entry name" value="5TM_YidC_Alb3"/>
    <property type="match status" value="1"/>
</dbReference>
<evidence type="ECO:0000256" key="12">
    <source>
        <dbReference type="ARBA" id="ARBA00033342"/>
    </source>
</evidence>
<dbReference type="PANTHER" id="PTHR12428:SF65">
    <property type="entry name" value="CYTOCHROME C OXIDASE ASSEMBLY PROTEIN COX18, MITOCHONDRIAL"/>
    <property type="match status" value="1"/>
</dbReference>
<comment type="subunit">
    <text evidence="13">Interacts with the Sec translocase complex via SecD. Specifically interacts with transmembrane segments of nascent integral membrane proteins during membrane integration.</text>
</comment>
<dbReference type="InterPro" id="IPR001708">
    <property type="entry name" value="YidC/ALB3/OXA1/COX18"/>
</dbReference>
<dbReference type="Proteomes" id="UP000011658">
    <property type="component" value="Chromosome"/>
</dbReference>
<dbReference type="InterPro" id="IPR028055">
    <property type="entry name" value="YidC/Oxa/ALB_C"/>
</dbReference>
<dbReference type="PRINTS" id="PR01900">
    <property type="entry name" value="YIDCPROTEIN"/>
</dbReference>
<comment type="function">
    <text evidence="13">Required for the insertion and/or proper folding and/or complex formation of integral membrane proteins into the membrane. Involved in integration of membrane proteins that insert both dependently and independently of the Sec translocase complex, as well as at least some lipoproteins. Aids folding of multispanning membrane proteins.</text>
</comment>
<evidence type="ECO:0000313" key="16">
    <source>
        <dbReference type="EMBL" id="AGF49450.1"/>
    </source>
</evidence>
<dbReference type="PATRIC" id="fig|1208921.3.peg.742"/>
<evidence type="ECO:0000256" key="4">
    <source>
        <dbReference type="ARBA" id="ARBA00022448"/>
    </source>
</evidence>
<dbReference type="GO" id="GO:0051205">
    <property type="term" value="P:protein insertion into membrane"/>
    <property type="evidence" value="ECO:0007669"/>
    <property type="project" value="TreeGrafter"/>
</dbReference>
<organism evidence="16 17">
    <name type="scientific">Candidatus Kinetoplastidibacterium galati TCC219</name>
    <dbReference type="NCBI Taxonomy" id="1208921"/>
    <lineage>
        <taxon>Bacteria</taxon>
        <taxon>Pseudomonadati</taxon>
        <taxon>Pseudomonadota</taxon>
        <taxon>Betaproteobacteria</taxon>
        <taxon>Candidatus Kinetoplastidibacterium</taxon>
    </lineage>
</organism>
<dbReference type="NCBIfam" id="NF002353">
    <property type="entry name" value="PRK01318.1-4"/>
    <property type="match status" value="1"/>
</dbReference>
<protein>
    <recommendedName>
        <fullName evidence="3 13">Membrane protein insertase YidC</fullName>
    </recommendedName>
    <alternativeName>
        <fullName evidence="12 13">Foldase YidC</fullName>
    </alternativeName>
    <alternativeName>
        <fullName evidence="11 13">Membrane integrase YidC</fullName>
    </alternativeName>
    <alternativeName>
        <fullName evidence="13">Membrane protein YidC</fullName>
    </alternativeName>
</protein>
<keyword evidence="17" id="KW-1185">Reference proteome</keyword>
<keyword evidence="8 13" id="KW-1133">Transmembrane helix</keyword>
<evidence type="ECO:0000256" key="5">
    <source>
        <dbReference type="ARBA" id="ARBA00022475"/>
    </source>
</evidence>
<gene>
    <name evidence="13" type="primary">yidC</name>
    <name evidence="16" type="ORF">ST1E_0219</name>
</gene>
<keyword evidence="6 13" id="KW-0812">Transmembrane</keyword>
<keyword evidence="4 13" id="KW-0813">Transport</keyword>
<feature type="domain" description="Membrane insertase YidC N-terminal" evidence="15">
    <location>
        <begin position="76"/>
        <end position="345"/>
    </location>
</feature>
<dbReference type="HAMAP" id="MF_01810">
    <property type="entry name" value="YidC_type1"/>
    <property type="match status" value="1"/>
</dbReference>
<evidence type="ECO:0000259" key="14">
    <source>
        <dbReference type="Pfam" id="PF02096"/>
    </source>
</evidence>
<feature type="transmembrane region" description="Helical" evidence="13">
    <location>
        <begin position="426"/>
        <end position="447"/>
    </location>
</feature>
<comment type="subcellular location">
    <subcellularLocation>
        <location evidence="1">Cell inner membrane</location>
        <topology evidence="1">Multi-pass membrane protein</topology>
    </subcellularLocation>
    <subcellularLocation>
        <location evidence="13">Cell membrane</location>
        <topology evidence="13">Multi-pass membrane protein</topology>
    </subcellularLocation>
</comment>
<dbReference type="GO" id="GO:0015031">
    <property type="term" value="P:protein transport"/>
    <property type="evidence" value="ECO:0007669"/>
    <property type="project" value="UniProtKB-KW"/>
</dbReference>
<dbReference type="NCBIfam" id="NF002352">
    <property type="entry name" value="PRK01318.1-3"/>
    <property type="match status" value="1"/>
</dbReference>
<dbReference type="STRING" id="1208921.ST1E_0219"/>
<dbReference type="InterPro" id="IPR038221">
    <property type="entry name" value="YidC_periplasmic_sf"/>
</dbReference>
<dbReference type="OrthoDB" id="9780552at2"/>
<name>M1MCC3_9PROT</name>
<dbReference type="GO" id="GO:0032977">
    <property type="term" value="F:membrane insertase activity"/>
    <property type="evidence" value="ECO:0007669"/>
    <property type="project" value="InterPro"/>
</dbReference>
<sequence length="540" mass="61952">MDIRRTLIWIIFSCSILVLWNNWQNENYIKTNSKALLSETKDNDTSQKHVPLLKNSKKETVKSYISFAKKLMDDTVTIETDVLKLTFSKTGAQLIKAELLKYTDKDENKHKVLLDINDDFLYTIQSGLLGLENIPNHNNKFDMFSKKTSDQGIEISFSCESGGILLTKTFILKMNSYAIKVNHKVTNKSDKSINPYLYLQILRDNSDPSDSSSFYKTFNGIALYSEKEKFQKISFKDISNNKAKYIKKSDNGWVAMVQHYFATACIPSIDSNRANEIVEVDSDNKIFAVRTIESLGQIEPGSSHENLSFLWIGPQDQKQMSEVSKGLDLVVDYGIFTIIAKPLFNLMNLIFSLTKNWGWTIVLLTILIKIIFFPLASKSYRSMARLKRISPRIQLIKEQCGNDTKKFNSSIIDLYRKEKINPLGGCLPMIIQIPVFISLYWVLLSSVEMRGASWIFWIKDLSATDPFMILPIIMMLTMVIQIKLNPSPPDPVQAKVMMIMPLVFGGMMFFFPSGLVLYWCVNNILSIIQQWFITRETHRP</sequence>
<reference evidence="16 17" key="1">
    <citation type="journal article" date="2013" name="Genome Biol. Evol.">
        <title>Genome evolution and phylogenomic analysis of candidatus kinetoplastibacterium, the betaproteobacterial endosymbionts of strigomonas and angomonas.</title>
        <authorList>
            <person name="Alves J.M."/>
            <person name="Serrano M.G."/>
            <person name="Maia da Silva F."/>
            <person name="Voegtly L.J."/>
            <person name="Matveyev A.V."/>
            <person name="Teixeira M.M."/>
            <person name="Camargo E.P."/>
            <person name="Buck G.A."/>
        </authorList>
    </citation>
    <scope>NUCLEOTIDE SEQUENCE [LARGE SCALE GENOMIC DNA]</scope>
    <source>
        <strain evidence="16 17">TCC219</strain>
    </source>
</reference>
<evidence type="ECO:0000256" key="11">
    <source>
        <dbReference type="ARBA" id="ARBA00033245"/>
    </source>
</evidence>
<dbReference type="RefSeq" id="WP_015389933.1">
    <property type="nucleotide sequence ID" value="NC_020284.1"/>
</dbReference>
<dbReference type="AlphaFoldDB" id="M1MCC3"/>
<dbReference type="GO" id="GO:0005886">
    <property type="term" value="C:plasma membrane"/>
    <property type="evidence" value="ECO:0007669"/>
    <property type="project" value="UniProtKB-SubCell"/>
</dbReference>
<comment type="similarity">
    <text evidence="2 13">Belongs to the OXA1/ALB3/YidC family. Type 1 subfamily.</text>
</comment>
<dbReference type="Pfam" id="PF02096">
    <property type="entry name" value="60KD_IMP"/>
    <property type="match status" value="1"/>
</dbReference>
<feature type="transmembrane region" description="Helical" evidence="13">
    <location>
        <begin position="496"/>
        <end position="519"/>
    </location>
</feature>
<dbReference type="InterPro" id="IPR047196">
    <property type="entry name" value="YidC_ALB_C"/>
</dbReference>
<dbReference type="PANTHER" id="PTHR12428">
    <property type="entry name" value="OXA1"/>
    <property type="match status" value="1"/>
</dbReference>
<dbReference type="eggNOG" id="COG0706">
    <property type="taxonomic scope" value="Bacteria"/>
</dbReference>
<dbReference type="HOGENOM" id="CLU_016535_3_0_4"/>
<feature type="transmembrane region" description="Helical" evidence="13">
    <location>
        <begin position="6"/>
        <end position="23"/>
    </location>
</feature>
<evidence type="ECO:0000313" key="17">
    <source>
        <dbReference type="Proteomes" id="UP000011658"/>
    </source>
</evidence>
<evidence type="ECO:0000256" key="13">
    <source>
        <dbReference type="HAMAP-Rule" id="MF_01810"/>
    </source>
</evidence>
<evidence type="ECO:0000256" key="1">
    <source>
        <dbReference type="ARBA" id="ARBA00004429"/>
    </source>
</evidence>
<proteinExistence type="inferred from homology"/>
<evidence type="ECO:0000256" key="6">
    <source>
        <dbReference type="ARBA" id="ARBA00022692"/>
    </source>
</evidence>
<evidence type="ECO:0000256" key="10">
    <source>
        <dbReference type="ARBA" id="ARBA00023186"/>
    </source>
</evidence>
<accession>M1MCC3</accession>
<feature type="transmembrane region" description="Helical" evidence="13">
    <location>
        <begin position="357"/>
        <end position="377"/>
    </location>
</feature>
<dbReference type="PRINTS" id="PR00701">
    <property type="entry name" value="60KDINNERMP"/>
</dbReference>
<dbReference type="Pfam" id="PF14849">
    <property type="entry name" value="YidC_periplas"/>
    <property type="match status" value="1"/>
</dbReference>
<dbReference type="NCBIfam" id="TIGR03592">
    <property type="entry name" value="yidC_oxa1_cterm"/>
    <property type="match status" value="1"/>
</dbReference>
<dbReference type="InterPro" id="IPR019998">
    <property type="entry name" value="Membr_insert_YidC"/>
</dbReference>
<dbReference type="KEGG" id="kga:ST1E_0219"/>
<keyword evidence="9 13" id="KW-0472">Membrane</keyword>
<dbReference type="EMBL" id="CP003806">
    <property type="protein sequence ID" value="AGF49450.1"/>
    <property type="molecule type" value="Genomic_DNA"/>
</dbReference>
<keyword evidence="5 13" id="KW-1003">Cell membrane</keyword>
<dbReference type="CDD" id="cd19961">
    <property type="entry name" value="EcYidC-like_peri"/>
    <property type="match status" value="1"/>
</dbReference>
<evidence type="ECO:0000256" key="9">
    <source>
        <dbReference type="ARBA" id="ARBA00023136"/>
    </source>
</evidence>
<evidence type="ECO:0000256" key="3">
    <source>
        <dbReference type="ARBA" id="ARBA00015325"/>
    </source>
</evidence>
<dbReference type="NCBIfam" id="TIGR03593">
    <property type="entry name" value="yidC_nterm"/>
    <property type="match status" value="1"/>
</dbReference>
<evidence type="ECO:0000259" key="15">
    <source>
        <dbReference type="Pfam" id="PF14849"/>
    </source>
</evidence>
<dbReference type="Gene3D" id="2.70.98.90">
    <property type="match status" value="1"/>
</dbReference>
<evidence type="ECO:0000256" key="7">
    <source>
        <dbReference type="ARBA" id="ARBA00022927"/>
    </source>
</evidence>
<dbReference type="InterPro" id="IPR028053">
    <property type="entry name" value="Membr_insert_YidC_N"/>
</dbReference>
<keyword evidence="10 13" id="KW-0143">Chaperone</keyword>
<evidence type="ECO:0000256" key="8">
    <source>
        <dbReference type="ARBA" id="ARBA00022989"/>
    </source>
</evidence>
<evidence type="ECO:0000256" key="2">
    <source>
        <dbReference type="ARBA" id="ARBA00010527"/>
    </source>
</evidence>
<feature type="domain" description="Membrane insertase YidC/Oxa/ALB C-terminal" evidence="14">
    <location>
        <begin position="357"/>
        <end position="535"/>
    </location>
</feature>
<keyword evidence="7 13" id="KW-0653">Protein transport</keyword>